<dbReference type="Gene3D" id="3.90.550.10">
    <property type="entry name" value="Spore Coat Polysaccharide Biosynthesis Protein SpsA, Chain A"/>
    <property type="match status" value="1"/>
</dbReference>
<comment type="caution">
    <text evidence="2">The sequence shown here is derived from an EMBL/GenBank/DDBJ whole genome shotgun (WGS) entry which is preliminary data.</text>
</comment>
<reference evidence="2 3" key="1">
    <citation type="submission" date="2018-07" db="EMBL/GenBank/DDBJ databases">
        <title>Genomic Encyclopedia of Type Strains, Phase IV (KMG-IV): sequencing the most valuable type-strain genomes for metagenomic binning, comparative biology and taxonomic classification.</title>
        <authorList>
            <person name="Goeker M."/>
        </authorList>
    </citation>
    <scope>NUCLEOTIDE SEQUENCE [LARGE SCALE GENOMIC DNA]</scope>
    <source>
        <strain evidence="2 3">DSM 27016</strain>
    </source>
</reference>
<keyword evidence="2" id="KW-0808">Transferase</keyword>
<proteinExistence type="predicted"/>
<dbReference type="Proteomes" id="UP000253034">
    <property type="component" value="Unassembled WGS sequence"/>
</dbReference>
<dbReference type="InterPro" id="IPR029044">
    <property type="entry name" value="Nucleotide-diphossugar_trans"/>
</dbReference>
<organism evidence="2 3">
    <name type="scientific">Anaerobacterium chartisolvens</name>
    <dbReference type="NCBI Taxonomy" id="1297424"/>
    <lineage>
        <taxon>Bacteria</taxon>
        <taxon>Bacillati</taxon>
        <taxon>Bacillota</taxon>
        <taxon>Clostridia</taxon>
        <taxon>Eubacteriales</taxon>
        <taxon>Oscillospiraceae</taxon>
        <taxon>Anaerobacterium</taxon>
    </lineage>
</organism>
<sequence length="299" mass="34742">MTPPFINYVTFNRVGLTERSLGSILSTPEDFEMHIIDSNSKDNTWDYIQGLNDPRIKSKTKFPLNCGAILPANFNLLKRRPDQFFFNIDSDVYIKTPDWITKFMQVFDAFPEVGLLGLQRSYPYPQYLPPVIDRVNGDVSYLQLKNGFVDTMLDFIPGHLQCLRPQLIEQIGYWSEENYYGDAELSIRVNNYTTFKAGFMKNIEIDMVQEIPCQQCKVRHLCKLDKQLNTCFTIRNRGHKNESAADKFKVKYLATFNELANRQRSAYCGSIYDAASQKKNLFHLDWAQENILFFIENGN</sequence>
<dbReference type="EMBL" id="QPJT01000009">
    <property type="protein sequence ID" value="RCX16879.1"/>
    <property type="molecule type" value="Genomic_DNA"/>
</dbReference>
<dbReference type="RefSeq" id="WP_114297607.1">
    <property type="nucleotide sequence ID" value="NZ_QPJT01000009.1"/>
</dbReference>
<dbReference type="CDD" id="cd00761">
    <property type="entry name" value="Glyco_tranf_GTA_type"/>
    <property type="match status" value="1"/>
</dbReference>
<keyword evidence="3" id="KW-1185">Reference proteome</keyword>
<evidence type="ECO:0000259" key="1">
    <source>
        <dbReference type="Pfam" id="PF00535"/>
    </source>
</evidence>
<evidence type="ECO:0000313" key="3">
    <source>
        <dbReference type="Proteomes" id="UP000253034"/>
    </source>
</evidence>
<protein>
    <submittedName>
        <fullName evidence="2">Glycosyl transferase family 2</fullName>
    </submittedName>
</protein>
<dbReference type="Pfam" id="PF00535">
    <property type="entry name" value="Glycos_transf_2"/>
    <property type="match status" value="1"/>
</dbReference>
<accession>A0A369B5T0</accession>
<dbReference type="OrthoDB" id="1805151at2"/>
<dbReference type="InterPro" id="IPR001173">
    <property type="entry name" value="Glyco_trans_2-like"/>
</dbReference>
<feature type="domain" description="Glycosyltransferase 2-like" evidence="1">
    <location>
        <begin position="9"/>
        <end position="126"/>
    </location>
</feature>
<name>A0A369B5T0_9FIRM</name>
<gene>
    <name evidence="2" type="ORF">DFR58_109106</name>
</gene>
<dbReference type="AlphaFoldDB" id="A0A369B5T0"/>
<dbReference type="GO" id="GO:0016740">
    <property type="term" value="F:transferase activity"/>
    <property type="evidence" value="ECO:0007669"/>
    <property type="project" value="UniProtKB-KW"/>
</dbReference>
<evidence type="ECO:0000313" key="2">
    <source>
        <dbReference type="EMBL" id="RCX16879.1"/>
    </source>
</evidence>
<dbReference type="SUPFAM" id="SSF53448">
    <property type="entry name" value="Nucleotide-diphospho-sugar transferases"/>
    <property type="match status" value="1"/>
</dbReference>